<feature type="transmembrane region" description="Helical" evidence="1">
    <location>
        <begin position="180"/>
        <end position="200"/>
    </location>
</feature>
<gene>
    <name evidence="2" type="ORF">GCM10012289_11440</name>
</gene>
<dbReference type="Pfam" id="PF12730">
    <property type="entry name" value="ABC2_membrane_4"/>
    <property type="match status" value="1"/>
</dbReference>
<reference evidence="2" key="1">
    <citation type="journal article" date="2014" name="Int. J. Syst. Evol. Microbiol.">
        <title>Complete genome sequence of Corynebacterium casei LMG S-19264T (=DSM 44701T), isolated from a smear-ripened cheese.</title>
        <authorList>
            <consortium name="US DOE Joint Genome Institute (JGI-PGF)"/>
            <person name="Walter F."/>
            <person name="Albersmeier A."/>
            <person name="Kalinowski J."/>
            <person name="Ruckert C."/>
        </authorList>
    </citation>
    <scope>NUCLEOTIDE SEQUENCE</scope>
    <source>
        <strain evidence="2">CGMCC 4.7368</strain>
    </source>
</reference>
<dbReference type="RefSeq" id="WP_189122891.1">
    <property type="nucleotide sequence ID" value="NZ_BMNH01000002.1"/>
</dbReference>
<evidence type="ECO:0000313" key="2">
    <source>
        <dbReference type="EMBL" id="GGO63719.1"/>
    </source>
</evidence>
<protein>
    <submittedName>
        <fullName evidence="2">ABC transporter permease</fullName>
    </submittedName>
</protein>
<proteinExistence type="predicted"/>
<keyword evidence="1" id="KW-1133">Transmembrane helix</keyword>
<feature type="transmembrane region" description="Helical" evidence="1">
    <location>
        <begin position="16"/>
        <end position="42"/>
    </location>
</feature>
<sequence length="260" mass="26916">MRLIRAELLKLTTTRLWWVMLAVTIAYALLQLGITIGFAGVTGGQPGAPAIPGRDTAPFQELMWGLGASGAVFPMILGVVMMTAEYRYQTITSTFLTTPRRERVVAGKLGAGVVVGLVFGLVVLALTAVAVVITVPLAGGELSFTGSTARIVVGTLAVLMLYTLFGIGIGALIRNQLGAIVAAVAWVFVIEAIVSAIPALRPVGRWTPGGAATALTNSGVDLGLGTDWLLPAWAGGVVLLGYALVFAAVASATTLRRDIT</sequence>
<comment type="caution">
    <text evidence="2">The sequence shown here is derived from an EMBL/GenBank/DDBJ whole genome shotgun (WGS) entry which is preliminary data.</text>
</comment>
<reference evidence="2" key="2">
    <citation type="submission" date="2020-09" db="EMBL/GenBank/DDBJ databases">
        <authorList>
            <person name="Sun Q."/>
            <person name="Zhou Y."/>
        </authorList>
    </citation>
    <scope>NUCLEOTIDE SEQUENCE</scope>
    <source>
        <strain evidence="2">CGMCC 4.7368</strain>
    </source>
</reference>
<feature type="transmembrane region" description="Helical" evidence="1">
    <location>
        <begin position="109"/>
        <end position="139"/>
    </location>
</feature>
<dbReference type="PANTHER" id="PTHR37305:SF1">
    <property type="entry name" value="MEMBRANE PROTEIN"/>
    <property type="match status" value="1"/>
</dbReference>
<keyword evidence="1" id="KW-0812">Transmembrane</keyword>
<evidence type="ECO:0000256" key="1">
    <source>
        <dbReference type="SAM" id="Phobius"/>
    </source>
</evidence>
<dbReference type="Proteomes" id="UP000646523">
    <property type="component" value="Unassembled WGS sequence"/>
</dbReference>
<keyword evidence="3" id="KW-1185">Reference proteome</keyword>
<feature type="transmembrane region" description="Helical" evidence="1">
    <location>
        <begin position="232"/>
        <end position="255"/>
    </location>
</feature>
<feature type="transmembrane region" description="Helical" evidence="1">
    <location>
        <begin position="151"/>
        <end position="173"/>
    </location>
</feature>
<dbReference type="EMBL" id="BMNH01000002">
    <property type="protein sequence ID" value="GGO63719.1"/>
    <property type="molecule type" value="Genomic_DNA"/>
</dbReference>
<accession>A0A917YQ38</accession>
<evidence type="ECO:0000313" key="3">
    <source>
        <dbReference type="Proteomes" id="UP000646523"/>
    </source>
</evidence>
<name>A0A917YQ38_9ACTN</name>
<organism evidence="2 3">
    <name type="scientific">Nonomuraea cavernae</name>
    <dbReference type="NCBI Taxonomy" id="2045107"/>
    <lineage>
        <taxon>Bacteria</taxon>
        <taxon>Bacillati</taxon>
        <taxon>Actinomycetota</taxon>
        <taxon>Actinomycetes</taxon>
        <taxon>Streptosporangiales</taxon>
        <taxon>Streptosporangiaceae</taxon>
        <taxon>Nonomuraea</taxon>
    </lineage>
</organism>
<dbReference type="AlphaFoldDB" id="A0A917YQ38"/>
<dbReference type="PANTHER" id="PTHR37305">
    <property type="entry name" value="INTEGRAL MEMBRANE PROTEIN-RELATED"/>
    <property type="match status" value="1"/>
</dbReference>
<keyword evidence="1" id="KW-0472">Membrane</keyword>
<feature type="transmembrane region" description="Helical" evidence="1">
    <location>
        <begin position="62"/>
        <end position="88"/>
    </location>
</feature>